<evidence type="ECO:0000256" key="1">
    <source>
        <dbReference type="ARBA" id="ARBA00023015"/>
    </source>
</evidence>
<keyword evidence="2" id="KW-0238">DNA-binding</keyword>
<evidence type="ECO:0000259" key="4">
    <source>
        <dbReference type="PROSITE" id="PS01124"/>
    </source>
</evidence>
<dbReference type="PANTHER" id="PTHR43280">
    <property type="entry name" value="ARAC-FAMILY TRANSCRIPTIONAL REGULATOR"/>
    <property type="match status" value="1"/>
</dbReference>
<dbReference type="PROSITE" id="PS01124">
    <property type="entry name" value="HTH_ARAC_FAMILY_2"/>
    <property type="match status" value="1"/>
</dbReference>
<dbReference type="InterPro" id="IPR020449">
    <property type="entry name" value="Tscrpt_reg_AraC-type_HTH"/>
</dbReference>
<dbReference type="SUPFAM" id="SSF46689">
    <property type="entry name" value="Homeodomain-like"/>
    <property type="match status" value="2"/>
</dbReference>
<dbReference type="Gene3D" id="1.10.10.60">
    <property type="entry name" value="Homeodomain-like"/>
    <property type="match status" value="2"/>
</dbReference>
<feature type="domain" description="HTH araC/xylS-type" evidence="4">
    <location>
        <begin position="205"/>
        <end position="302"/>
    </location>
</feature>
<dbReference type="RefSeq" id="WP_078402640.1">
    <property type="nucleotide sequence ID" value="NZ_CP016377.1"/>
</dbReference>
<dbReference type="GO" id="GO:0003700">
    <property type="term" value="F:DNA-binding transcription factor activity"/>
    <property type="evidence" value="ECO:0007669"/>
    <property type="project" value="InterPro"/>
</dbReference>
<comment type="caution">
    <text evidence="5">The sequence shown here is derived from an EMBL/GenBank/DDBJ whole genome shotgun (WGS) entry which is preliminary data.</text>
</comment>
<dbReference type="Pfam" id="PF06719">
    <property type="entry name" value="AraC_N"/>
    <property type="match status" value="1"/>
</dbReference>
<gene>
    <name evidence="5" type="ORF">BAY32_11055</name>
</gene>
<protein>
    <submittedName>
        <fullName evidence="5">AraC family transcriptional regulator</fullName>
    </submittedName>
</protein>
<dbReference type="EMBL" id="MAIC01000016">
    <property type="protein sequence ID" value="OPB73576.1"/>
    <property type="molecule type" value="Genomic_DNA"/>
</dbReference>
<sequence length="308" mass="35399">MKNAKSLVNTLTLLQEDQLSNFIENKTTFGMQNCEFSIYETHRSASDVKLNFENLTFTGMLQGKKRMKLDGKTDYFEYLPGESVLVAPGETMIIDFPEADKTPSQCITLSFNPDFVENSLNELNFRTPKVDEASNWNISMDEFYLFNTPALALTTNNIIRIAMDDNPQKDVMADFALKELLIRLMQTQGRNLVEKCLMKSKSHIGYAIEFIKKNLHQKLTIDQIANVAYVSKSNFFKMFKEELGISPNRFILAERIKKAKELLARHESIKEVAFQTGFSDTNYFTRIFRQHEGITPKIFQDSIILGAY</sequence>
<dbReference type="PRINTS" id="PR00032">
    <property type="entry name" value="HTHARAC"/>
</dbReference>
<dbReference type="SMART" id="SM00342">
    <property type="entry name" value="HTH_ARAC"/>
    <property type="match status" value="1"/>
</dbReference>
<proteinExistence type="predicted"/>
<dbReference type="Pfam" id="PF12833">
    <property type="entry name" value="HTH_18"/>
    <property type="match status" value="1"/>
</dbReference>
<dbReference type="Proteomes" id="UP000190816">
    <property type="component" value="Unassembled WGS sequence"/>
</dbReference>
<evidence type="ECO:0000313" key="6">
    <source>
        <dbReference type="Proteomes" id="UP000190816"/>
    </source>
</evidence>
<name>A0AAJ3NAP2_9FLAO</name>
<keyword evidence="1" id="KW-0805">Transcription regulation</keyword>
<accession>A0AAJ3NAP2</accession>
<dbReference type="PANTHER" id="PTHR43280:SF2">
    <property type="entry name" value="HTH-TYPE TRANSCRIPTIONAL REGULATOR EXSA"/>
    <property type="match status" value="1"/>
</dbReference>
<organism evidence="5 6">
    <name type="scientific">Elizabethkingia ursingii</name>
    <dbReference type="NCBI Taxonomy" id="1756150"/>
    <lineage>
        <taxon>Bacteria</taxon>
        <taxon>Pseudomonadati</taxon>
        <taxon>Bacteroidota</taxon>
        <taxon>Flavobacteriia</taxon>
        <taxon>Flavobacteriales</taxon>
        <taxon>Weeksellaceae</taxon>
        <taxon>Elizabethkingia</taxon>
    </lineage>
</organism>
<dbReference type="InterPro" id="IPR009594">
    <property type="entry name" value="Tscrpt_reg_HTH_AraC_N"/>
</dbReference>
<dbReference type="AlphaFoldDB" id="A0AAJ3NAP2"/>
<dbReference type="InterPro" id="IPR009057">
    <property type="entry name" value="Homeodomain-like_sf"/>
</dbReference>
<evidence type="ECO:0000256" key="2">
    <source>
        <dbReference type="ARBA" id="ARBA00023125"/>
    </source>
</evidence>
<evidence type="ECO:0000256" key="3">
    <source>
        <dbReference type="ARBA" id="ARBA00023163"/>
    </source>
</evidence>
<evidence type="ECO:0000313" key="5">
    <source>
        <dbReference type="EMBL" id="OPB73576.1"/>
    </source>
</evidence>
<dbReference type="PROSITE" id="PS00041">
    <property type="entry name" value="HTH_ARAC_FAMILY_1"/>
    <property type="match status" value="1"/>
</dbReference>
<keyword evidence="3" id="KW-0804">Transcription</keyword>
<dbReference type="KEGG" id="ego:BBD34_05165"/>
<reference evidence="5 6" key="1">
    <citation type="submission" date="2016-06" db="EMBL/GenBank/DDBJ databases">
        <authorList>
            <person name="Nicholson A.C."/>
        </authorList>
    </citation>
    <scope>NUCLEOTIDE SEQUENCE [LARGE SCALE GENOMIC DNA]</scope>
    <source>
        <strain evidence="5 6">G4123</strain>
    </source>
</reference>
<dbReference type="InterPro" id="IPR018062">
    <property type="entry name" value="HTH_AraC-typ_CS"/>
</dbReference>
<dbReference type="GO" id="GO:0043565">
    <property type="term" value="F:sequence-specific DNA binding"/>
    <property type="evidence" value="ECO:0007669"/>
    <property type="project" value="InterPro"/>
</dbReference>
<dbReference type="InterPro" id="IPR018060">
    <property type="entry name" value="HTH_AraC"/>
</dbReference>